<keyword evidence="11" id="KW-0046">Antibiotic resistance</keyword>
<dbReference type="Pfam" id="PF00905">
    <property type="entry name" value="Transpeptidase"/>
    <property type="match status" value="1"/>
</dbReference>
<evidence type="ECO:0000256" key="3">
    <source>
        <dbReference type="ARBA" id="ARBA00012448"/>
    </source>
</evidence>
<dbReference type="RefSeq" id="WP_226394527.1">
    <property type="nucleotide sequence ID" value="NZ_JADCKL010000003.1"/>
</dbReference>
<evidence type="ECO:0000256" key="14">
    <source>
        <dbReference type="ARBA" id="ARBA00044770"/>
    </source>
</evidence>
<proteinExistence type="predicted"/>
<organism evidence="20 21">
    <name type="scientific">Claveliimonas monacensis</name>
    <dbReference type="NCBI Taxonomy" id="2779351"/>
    <lineage>
        <taxon>Bacteria</taxon>
        <taxon>Bacillati</taxon>
        <taxon>Bacillota</taxon>
        <taxon>Clostridia</taxon>
        <taxon>Lachnospirales</taxon>
        <taxon>Lachnospiraceae</taxon>
        <taxon>Claveliimonas</taxon>
    </lineage>
</organism>
<gene>
    <name evidence="20" type="ORF">INF30_05745</name>
</gene>
<dbReference type="InterPro" id="IPR001460">
    <property type="entry name" value="PCN-bd_Tpept"/>
</dbReference>
<evidence type="ECO:0000256" key="2">
    <source>
        <dbReference type="ARBA" id="ARBA00004401"/>
    </source>
</evidence>
<keyword evidence="10" id="KW-0735">Signal-anchor</keyword>
<comment type="caution">
    <text evidence="20">The sequence shown here is derived from an EMBL/GenBank/DDBJ whole genome shotgun (WGS) entry which is preliminary data.</text>
</comment>
<dbReference type="InterPro" id="IPR023346">
    <property type="entry name" value="Lysozyme-like_dom_sf"/>
</dbReference>
<evidence type="ECO:0000313" key="21">
    <source>
        <dbReference type="Proteomes" id="UP000758652"/>
    </source>
</evidence>
<keyword evidence="17" id="KW-0812">Transmembrane</keyword>
<evidence type="ECO:0000256" key="17">
    <source>
        <dbReference type="SAM" id="Phobius"/>
    </source>
</evidence>
<reference evidence="20 21" key="1">
    <citation type="submission" date="2020-10" db="EMBL/GenBank/DDBJ databases">
        <title>ChiBAC.</title>
        <authorList>
            <person name="Zenner C."/>
            <person name="Hitch T.C.A."/>
            <person name="Clavel T."/>
        </authorList>
    </citation>
    <scope>NUCLEOTIDE SEQUENCE [LARGE SCALE GENOMIC DNA]</scope>
    <source>
        <strain evidence="20 21">DSM 108991</strain>
    </source>
</reference>
<keyword evidence="12" id="KW-0511">Multifunctional enzyme</keyword>
<dbReference type="Gene3D" id="3.40.710.10">
    <property type="entry name" value="DD-peptidase/beta-lactamase superfamily"/>
    <property type="match status" value="1"/>
</dbReference>
<keyword evidence="6" id="KW-0645">Protease</keyword>
<feature type="domain" description="Penicillin-binding protein transpeptidase" evidence="18">
    <location>
        <begin position="443"/>
        <end position="685"/>
    </location>
</feature>
<accession>A0ABR9RIH2</accession>
<comment type="subcellular location">
    <subcellularLocation>
        <location evidence="2">Cell membrane</location>
        <topology evidence="2">Single-pass type II membrane protein</topology>
    </subcellularLocation>
</comment>
<comment type="function">
    <text evidence="1">Cell wall formation. Synthesis of cross-linked peptidoglycan from the lipid intermediates. The enzyme has a penicillin-insensitive transglycosylase N-terminal domain (formation of linear glycan strands) and a penicillin-sensitive transpeptidase C-terminal domain (cross-linking of the peptide subunits).</text>
</comment>
<evidence type="ECO:0000256" key="11">
    <source>
        <dbReference type="ARBA" id="ARBA00023251"/>
    </source>
</evidence>
<evidence type="ECO:0000313" key="20">
    <source>
        <dbReference type="EMBL" id="MBE5062761.1"/>
    </source>
</evidence>
<sequence length="852" mass="92461">MNYGKKKASKKQKQITSKSTMQGKRVTVRLLKAFILCVLAICIIGMIGGLIFVKRILDNSPEVTPDDVRPKGYTTIVYADDGATELERFVEAGSNREYKSIDQIPVDLQHAFVAIEDERFYEHNGIDPQGILRAGIIGITSGDFSQGASTLTQQLIKNNVFPDFVNEETFYDRLERKIQEQFLALDIEKQMSKDEIMEAYLNTINLGQNTLGVQSASKRYFNKDVSELTLSECTVLAAITQNPSLYNPITNPEDNARRRTEVLNRMLDQGYIDQAAYDEAAADDVYTRIQAVNAAIGEDSPYSYFIDALSEQVIDDLMSRLGYTESQAYNALYSGGLTIISTQNTTMQQICDEEMNNDANFPWLKEYGLSYALTVTRADGTIENYGSEAVQNYRASTYGVESALTFSSEDQARAMVEEWKATIAREGDTYDERITITPQPQASVTIIDQATGQIKAMVGGRGAKETSQSLNRAYQGSRRQPGSCFKILATYAPALDTNQITLASVFDDKPWHYSNGTEFKNVGNRYYGNVTVREAIAQSMNSVAVQTIQQIGPQLGYEYAKNNFSMSSLVEDDIYEPIALGGLTHGVYNYELCAAFASIANGGVYNTPTLYTKILDHDGNVLIENPTESHQSVKDSTAALLTSAMESVVEEGSGSAAALGNIPVAGKTGTADNDKDIWFCGYTPYYTCAVWGGYDDPKSMTNIDTTFRFRIWKSIMSRIHAGLETKQFEMPTSVEQKTICTESGMLARPGCPSRTEYFATDNAPTETCTGHASSEQPADTSGTDGSTDTGTTTDPTTPGDGSTTTDPGTGNGGSTTDPGTGGEGGSTDPGTGGEGGSTDPGTGGESGGQTTG</sequence>
<keyword evidence="7" id="KW-0328">Glycosyltransferase</keyword>
<dbReference type="SUPFAM" id="SSF56601">
    <property type="entry name" value="beta-lactamase/transpeptidase-like"/>
    <property type="match status" value="1"/>
</dbReference>
<protein>
    <recommendedName>
        <fullName evidence="4">Penicillin-binding protein 1A</fullName>
        <ecNumber evidence="14">2.4.99.28</ecNumber>
        <ecNumber evidence="3">3.4.16.4</ecNumber>
    </recommendedName>
</protein>
<keyword evidence="17" id="KW-1133">Transmembrane helix</keyword>
<keyword evidence="8" id="KW-0808">Transferase</keyword>
<feature type="transmembrane region" description="Helical" evidence="17">
    <location>
        <begin position="30"/>
        <end position="53"/>
    </location>
</feature>
<keyword evidence="17" id="KW-0472">Membrane</keyword>
<evidence type="ECO:0000256" key="5">
    <source>
        <dbReference type="ARBA" id="ARBA00022645"/>
    </source>
</evidence>
<dbReference type="InterPro" id="IPR036950">
    <property type="entry name" value="PBP_transglycosylase"/>
</dbReference>
<keyword evidence="5" id="KW-0121">Carboxypeptidase</keyword>
<evidence type="ECO:0000259" key="18">
    <source>
        <dbReference type="Pfam" id="PF00905"/>
    </source>
</evidence>
<comment type="catalytic activity">
    <reaction evidence="13">
        <text>Preferential cleavage: (Ac)2-L-Lys-D-Ala-|-D-Ala. Also transpeptidation of peptidyl-alanyl moieties that are N-acyl substituents of D-alanine.</text>
        <dbReference type="EC" id="3.4.16.4"/>
    </reaction>
</comment>
<dbReference type="InterPro" id="IPR050396">
    <property type="entry name" value="Glycosyltr_51/Transpeptidase"/>
</dbReference>
<keyword evidence="21" id="KW-1185">Reference proteome</keyword>
<dbReference type="NCBIfam" id="TIGR02074">
    <property type="entry name" value="PBP_1a_fam"/>
    <property type="match status" value="1"/>
</dbReference>
<evidence type="ECO:0000256" key="10">
    <source>
        <dbReference type="ARBA" id="ARBA00022968"/>
    </source>
</evidence>
<dbReference type="Pfam" id="PF00912">
    <property type="entry name" value="Transgly"/>
    <property type="match status" value="1"/>
</dbReference>
<evidence type="ECO:0000256" key="6">
    <source>
        <dbReference type="ARBA" id="ARBA00022670"/>
    </source>
</evidence>
<evidence type="ECO:0000256" key="7">
    <source>
        <dbReference type="ARBA" id="ARBA00022676"/>
    </source>
</evidence>
<comment type="catalytic activity">
    <reaction evidence="15">
        <text>[GlcNAc-(1-&gt;4)-Mur2Ac(oyl-L-Ala-gamma-D-Glu-L-Lys-D-Ala-D-Ala)](n)-di-trans,octa-cis-undecaprenyl diphosphate + beta-D-GlcNAc-(1-&gt;4)-Mur2Ac(oyl-L-Ala-gamma-D-Glu-L-Lys-D-Ala-D-Ala)-di-trans,octa-cis-undecaprenyl diphosphate = [GlcNAc-(1-&gt;4)-Mur2Ac(oyl-L-Ala-gamma-D-Glu-L-Lys-D-Ala-D-Ala)](n+1)-di-trans,octa-cis-undecaprenyl diphosphate + di-trans,octa-cis-undecaprenyl diphosphate + H(+)</text>
        <dbReference type="Rhea" id="RHEA:23708"/>
        <dbReference type="Rhea" id="RHEA-COMP:9602"/>
        <dbReference type="Rhea" id="RHEA-COMP:9603"/>
        <dbReference type="ChEBI" id="CHEBI:15378"/>
        <dbReference type="ChEBI" id="CHEBI:58405"/>
        <dbReference type="ChEBI" id="CHEBI:60033"/>
        <dbReference type="ChEBI" id="CHEBI:78435"/>
        <dbReference type="EC" id="2.4.99.28"/>
    </reaction>
</comment>
<evidence type="ECO:0000259" key="19">
    <source>
        <dbReference type="Pfam" id="PF00912"/>
    </source>
</evidence>
<feature type="compositionally biased region" description="Gly residues" evidence="16">
    <location>
        <begin position="809"/>
        <end position="852"/>
    </location>
</feature>
<dbReference type="EMBL" id="JADCKL010000003">
    <property type="protein sequence ID" value="MBE5062761.1"/>
    <property type="molecule type" value="Genomic_DNA"/>
</dbReference>
<dbReference type="PANTHER" id="PTHR32282">
    <property type="entry name" value="BINDING PROTEIN TRANSPEPTIDASE, PUTATIVE-RELATED"/>
    <property type="match status" value="1"/>
</dbReference>
<dbReference type="InterPro" id="IPR012338">
    <property type="entry name" value="Beta-lactam/transpept-like"/>
</dbReference>
<dbReference type="EC" id="2.4.99.28" evidence="14"/>
<dbReference type="Proteomes" id="UP000758652">
    <property type="component" value="Unassembled WGS sequence"/>
</dbReference>
<dbReference type="SUPFAM" id="SSF53955">
    <property type="entry name" value="Lysozyme-like"/>
    <property type="match status" value="1"/>
</dbReference>
<evidence type="ECO:0000256" key="15">
    <source>
        <dbReference type="ARBA" id="ARBA00049902"/>
    </source>
</evidence>
<evidence type="ECO:0000256" key="9">
    <source>
        <dbReference type="ARBA" id="ARBA00022801"/>
    </source>
</evidence>
<feature type="region of interest" description="Disordered" evidence="16">
    <location>
        <begin position="762"/>
        <end position="852"/>
    </location>
</feature>
<dbReference type="PANTHER" id="PTHR32282:SF33">
    <property type="entry name" value="PEPTIDOGLYCAN GLYCOSYLTRANSFERASE"/>
    <property type="match status" value="1"/>
</dbReference>
<feature type="domain" description="Glycosyl transferase family 51" evidence="19">
    <location>
        <begin position="87"/>
        <end position="266"/>
    </location>
</feature>
<evidence type="ECO:0000256" key="16">
    <source>
        <dbReference type="SAM" id="MobiDB-lite"/>
    </source>
</evidence>
<evidence type="ECO:0000256" key="13">
    <source>
        <dbReference type="ARBA" id="ARBA00034000"/>
    </source>
</evidence>
<evidence type="ECO:0000256" key="8">
    <source>
        <dbReference type="ARBA" id="ARBA00022679"/>
    </source>
</evidence>
<feature type="compositionally biased region" description="Low complexity" evidence="16">
    <location>
        <begin position="779"/>
        <end position="808"/>
    </location>
</feature>
<evidence type="ECO:0000256" key="4">
    <source>
        <dbReference type="ARBA" id="ARBA00018638"/>
    </source>
</evidence>
<dbReference type="EC" id="3.4.16.4" evidence="3"/>
<dbReference type="Gene3D" id="1.10.3810.10">
    <property type="entry name" value="Biosynthetic peptidoglycan transglycosylase-like"/>
    <property type="match status" value="1"/>
</dbReference>
<dbReference type="InterPro" id="IPR001264">
    <property type="entry name" value="Glyco_trans_51"/>
</dbReference>
<name>A0ABR9RIH2_9FIRM</name>
<evidence type="ECO:0000256" key="1">
    <source>
        <dbReference type="ARBA" id="ARBA00002624"/>
    </source>
</evidence>
<feature type="compositionally biased region" description="Polar residues" evidence="16">
    <location>
        <begin position="762"/>
        <end position="778"/>
    </location>
</feature>
<keyword evidence="9" id="KW-0378">Hydrolase</keyword>
<evidence type="ECO:0000256" key="12">
    <source>
        <dbReference type="ARBA" id="ARBA00023268"/>
    </source>
</evidence>